<dbReference type="AlphaFoldDB" id="A0A238UFN7"/>
<evidence type="ECO:0000256" key="1">
    <source>
        <dbReference type="PROSITE-ProRule" id="PRU00339"/>
    </source>
</evidence>
<dbReference type="EMBL" id="LT899436">
    <property type="protein sequence ID" value="SNR17190.1"/>
    <property type="molecule type" value="Genomic_DNA"/>
</dbReference>
<accession>A0A238UFN7</accession>
<dbReference type="PROSITE" id="PS50293">
    <property type="entry name" value="TPR_REGION"/>
    <property type="match status" value="1"/>
</dbReference>
<dbReference type="RefSeq" id="WP_095074224.1">
    <property type="nucleotide sequence ID" value="NZ_LT899436.1"/>
</dbReference>
<dbReference type="InterPro" id="IPR019734">
    <property type="entry name" value="TPR_rpt"/>
</dbReference>
<evidence type="ECO:0000256" key="2">
    <source>
        <dbReference type="SAM" id="SignalP"/>
    </source>
</evidence>
<name>A0A238UFN7_9FLAO</name>
<keyword evidence="4" id="KW-1185">Reference proteome</keyword>
<dbReference type="Pfam" id="PF13414">
    <property type="entry name" value="TPR_11"/>
    <property type="match status" value="1"/>
</dbReference>
<feature type="chain" id="PRO_5012263469" evidence="2">
    <location>
        <begin position="20"/>
        <end position="338"/>
    </location>
</feature>
<dbReference type="SUPFAM" id="SSF48452">
    <property type="entry name" value="TPR-like"/>
    <property type="match status" value="1"/>
</dbReference>
<proteinExistence type="predicted"/>
<feature type="signal peptide" evidence="2">
    <location>
        <begin position="1"/>
        <end position="19"/>
    </location>
</feature>
<dbReference type="PANTHER" id="PTHR12558:SF13">
    <property type="entry name" value="CELL DIVISION CYCLE PROTEIN 27 HOMOLOG"/>
    <property type="match status" value="1"/>
</dbReference>
<protein>
    <submittedName>
        <fullName evidence="3">Uncharacterized protein</fullName>
    </submittedName>
</protein>
<evidence type="ECO:0000313" key="3">
    <source>
        <dbReference type="EMBL" id="SNR17190.1"/>
    </source>
</evidence>
<dbReference type="Proteomes" id="UP000215214">
    <property type="component" value="Chromosome TJEJU"/>
</dbReference>
<dbReference type="OrthoDB" id="7342920at2"/>
<gene>
    <name evidence="3" type="ORF">TJEJU_3546</name>
</gene>
<evidence type="ECO:0000313" key="4">
    <source>
        <dbReference type="Proteomes" id="UP000215214"/>
    </source>
</evidence>
<dbReference type="PROSITE" id="PS50005">
    <property type="entry name" value="TPR"/>
    <property type="match status" value="1"/>
</dbReference>
<dbReference type="Pfam" id="PF13181">
    <property type="entry name" value="TPR_8"/>
    <property type="match status" value="1"/>
</dbReference>
<dbReference type="SMART" id="SM00028">
    <property type="entry name" value="TPR"/>
    <property type="match status" value="4"/>
</dbReference>
<keyword evidence="2" id="KW-0732">Signal</keyword>
<dbReference type="PANTHER" id="PTHR12558">
    <property type="entry name" value="CELL DIVISION CYCLE 16,23,27"/>
    <property type="match status" value="1"/>
</dbReference>
<organism evidence="3 4">
    <name type="scientific">Tenacibaculum jejuense</name>
    <dbReference type="NCBI Taxonomy" id="584609"/>
    <lineage>
        <taxon>Bacteria</taxon>
        <taxon>Pseudomonadati</taxon>
        <taxon>Bacteroidota</taxon>
        <taxon>Flavobacteriia</taxon>
        <taxon>Flavobacteriales</taxon>
        <taxon>Flavobacteriaceae</taxon>
        <taxon>Tenacibaculum</taxon>
    </lineage>
</organism>
<sequence>MKKIIGILFLCTAAISAQEANNFTKLIEVGIVNHDKGKYKEAIEFYEKALKIQPNSELAFYEISLSYFGLKDYKNTIKYCNKILKKGKKHLLPAYINKGSALDLMGKTKRSIKVFKEAIEKLENNYLLHFNLAINYLKMNETDNAEIHFKKAVLDNPLHGSSHFYLAKINHHNRNKVPALLASYYFLLIEPETIRASDIYNILKENLNSSVEEGENEKNITINLNADSSSEFGAIELMISVMEASKKIEKNKDKSESELFVENTERLFKILGDFPASGNKKSIWWNFYVPMFSKIGNSKHIETYCKFITQIDTKSKIWLENNEDKMKSFINWLDKELK</sequence>
<keyword evidence="1" id="KW-0802">TPR repeat</keyword>
<dbReference type="InterPro" id="IPR011990">
    <property type="entry name" value="TPR-like_helical_dom_sf"/>
</dbReference>
<feature type="repeat" description="TPR" evidence="1">
    <location>
        <begin position="23"/>
        <end position="56"/>
    </location>
</feature>
<reference evidence="3 4" key="1">
    <citation type="submission" date="2017-07" db="EMBL/GenBank/DDBJ databases">
        <authorList>
            <person name="Sun Z.S."/>
            <person name="Albrecht U."/>
            <person name="Echele G."/>
            <person name="Lee C.C."/>
        </authorList>
    </citation>
    <scope>NUCLEOTIDE SEQUENCE [LARGE SCALE GENOMIC DNA]</scope>
    <source>
        <strain evidence="4">type strain: KCTC 22618</strain>
    </source>
</reference>
<dbReference type="Gene3D" id="1.25.40.10">
    <property type="entry name" value="Tetratricopeptide repeat domain"/>
    <property type="match status" value="2"/>
</dbReference>
<dbReference type="KEGG" id="tje:TJEJU_3546"/>